<dbReference type="RefSeq" id="WP_376836968.1">
    <property type="nucleotide sequence ID" value="NZ_JBHLSW010000015.1"/>
</dbReference>
<evidence type="ECO:0000313" key="1">
    <source>
        <dbReference type="EMBL" id="MFC0634885.1"/>
    </source>
</evidence>
<comment type="caution">
    <text evidence="1">The sequence shown here is derived from an EMBL/GenBank/DDBJ whole genome shotgun (WGS) entry which is preliminary data.</text>
</comment>
<dbReference type="Proteomes" id="UP001589906">
    <property type="component" value="Unassembled WGS sequence"/>
</dbReference>
<reference evidence="1 2" key="1">
    <citation type="submission" date="2024-09" db="EMBL/GenBank/DDBJ databases">
        <authorList>
            <person name="Sun Q."/>
            <person name="Mori K."/>
        </authorList>
    </citation>
    <scope>NUCLEOTIDE SEQUENCE [LARGE SCALE GENOMIC DNA]</scope>
    <source>
        <strain evidence="1 2">NCAIM B.02621</strain>
    </source>
</reference>
<name>A0ABV6R5I4_9CAUL</name>
<organism evidence="1 2">
    <name type="scientific">Brevundimonas balnearis</name>
    <dbReference type="NCBI Taxonomy" id="1572858"/>
    <lineage>
        <taxon>Bacteria</taxon>
        <taxon>Pseudomonadati</taxon>
        <taxon>Pseudomonadota</taxon>
        <taxon>Alphaproteobacteria</taxon>
        <taxon>Caulobacterales</taxon>
        <taxon>Caulobacteraceae</taxon>
        <taxon>Brevundimonas</taxon>
    </lineage>
</organism>
<evidence type="ECO:0000313" key="2">
    <source>
        <dbReference type="Proteomes" id="UP001589906"/>
    </source>
</evidence>
<gene>
    <name evidence="1" type="ORF">ACFFGE_13475</name>
</gene>
<keyword evidence="2" id="KW-1185">Reference proteome</keyword>
<dbReference type="EMBL" id="JBHLSW010000015">
    <property type="protein sequence ID" value="MFC0634885.1"/>
    <property type="molecule type" value="Genomic_DNA"/>
</dbReference>
<protein>
    <submittedName>
        <fullName evidence="1">Head-tail adaptor protein</fullName>
    </submittedName>
</protein>
<sequence length="98" mass="10662">MRAPHRIAEVLAAAETQTPYGGASTTYETLGWTWVAMAPRGSRGAEQDATVETALAETRVDPRLTAGRRLRVSGVDWRIAAADEIAGGRVRLKLERSR</sequence>
<accession>A0ABV6R5I4</accession>
<proteinExistence type="predicted"/>